<accession>A0A8H3FWN9</accession>
<keyword evidence="5 13" id="KW-0812">Transmembrane</keyword>
<dbReference type="FunFam" id="1.10.630.10:FF:000063">
    <property type="entry name" value="Cytochrome P450 monooxygenase"/>
    <property type="match status" value="1"/>
</dbReference>
<evidence type="ECO:0000256" key="11">
    <source>
        <dbReference type="ARBA" id="ARBA00023136"/>
    </source>
</evidence>
<gene>
    <name evidence="14" type="ORF">ALECFALPRED_004651</name>
</gene>
<comment type="similarity">
    <text evidence="3">Belongs to the cytochrome P450 family.</text>
</comment>
<evidence type="ECO:0000256" key="1">
    <source>
        <dbReference type="ARBA" id="ARBA00001971"/>
    </source>
</evidence>
<name>A0A8H3FWN9_9LECA</name>
<dbReference type="SUPFAM" id="SSF48264">
    <property type="entry name" value="Cytochrome P450"/>
    <property type="match status" value="1"/>
</dbReference>
<protein>
    <recommendedName>
        <fullName evidence="16">Cytochrome P450</fullName>
    </recommendedName>
</protein>
<keyword evidence="9 12" id="KW-0408">Iron</keyword>
<comment type="cofactor">
    <cofactor evidence="1 12">
        <name>heme</name>
        <dbReference type="ChEBI" id="CHEBI:30413"/>
    </cofactor>
</comment>
<keyword evidence="15" id="KW-1185">Reference proteome</keyword>
<evidence type="ECO:0000256" key="3">
    <source>
        <dbReference type="ARBA" id="ARBA00010617"/>
    </source>
</evidence>
<dbReference type="GO" id="GO:0016020">
    <property type="term" value="C:membrane"/>
    <property type="evidence" value="ECO:0007669"/>
    <property type="project" value="UniProtKB-SubCell"/>
</dbReference>
<dbReference type="Pfam" id="PF00067">
    <property type="entry name" value="p450"/>
    <property type="match status" value="1"/>
</dbReference>
<dbReference type="AlphaFoldDB" id="A0A8H3FWN9"/>
<dbReference type="Proteomes" id="UP000664203">
    <property type="component" value="Unassembled WGS sequence"/>
</dbReference>
<dbReference type="PRINTS" id="PR00385">
    <property type="entry name" value="P450"/>
</dbReference>
<evidence type="ECO:0000256" key="5">
    <source>
        <dbReference type="ARBA" id="ARBA00022692"/>
    </source>
</evidence>
<keyword evidence="8" id="KW-0560">Oxidoreductase</keyword>
<evidence type="ECO:0000256" key="10">
    <source>
        <dbReference type="ARBA" id="ARBA00023033"/>
    </source>
</evidence>
<keyword evidence="7 13" id="KW-1133">Transmembrane helix</keyword>
<dbReference type="Gene3D" id="1.10.630.10">
    <property type="entry name" value="Cytochrome P450"/>
    <property type="match status" value="1"/>
</dbReference>
<dbReference type="OrthoDB" id="1470350at2759"/>
<proteinExistence type="inferred from homology"/>
<dbReference type="InterPro" id="IPR001128">
    <property type="entry name" value="Cyt_P450"/>
</dbReference>
<feature type="transmembrane region" description="Helical" evidence="13">
    <location>
        <begin position="21"/>
        <end position="43"/>
    </location>
</feature>
<evidence type="ECO:0000256" key="4">
    <source>
        <dbReference type="ARBA" id="ARBA00022617"/>
    </source>
</evidence>
<dbReference type="PANTHER" id="PTHR24305:SF226">
    <property type="entry name" value="CYTOCHROME P450 MONOOXYGENASE"/>
    <property type="match status" value="1"/>
</dbReference>
<evidence type="ECO:0000256" key="6">
    <source>
        <dbReference type="ARBA" id="ARBA00022723"/>
    </source>
</evidence>
<dbReference type="GO" id="GO:0020037">
    <property type="term" value="F:heme binding"/>
    <property type="evidence" value="ECO:0007669"/>
    <property type="project" value="InterPro"/>
</dbReference>
<dbReference type="InterPro" id="IPR002403">
    <property type="entry name" value="Cyt_P450_E_grp-IV"/>
</dbReference>
<reference evidence="14" key="1">
    <citation type="submission" date="2021-03" db="EMBL/GenBank/DDBJ databases">
        <authorList>
            <person name="Tagirdzhanova G."/>
        </authorList>
    </citation>
    <scope>NUCLEOTIDE SEQUENCE</scope>
</reference>
<sequence>MLNLQSLSAFERPSALSLFKNGALFILSCLVIRFIVVSIYRVWFHPLAKYPGPWTAKISDFHGAYHNVKGQLHVESARAHKKYGSVVRQGPNKLIFDSVTALHEIYYSKDGVQKSYGYETMVPAPGAYNIFTAVDKGIHRFKRKMLNQGFSDQAIRAFEPTMLHHIDLFVRNLVRAPVYNDDNEGWSPPLDMTERCRHLEYDIMGEFGFGQSFQLQTKPDNHFLIDATTATSHKAGVIIQYPRLEYTQYLQLDKLFYRKGMEMREKFLRLMARLVKERLSADKDSQNDLFSFLIDAKDPETGRGFTESELWAESRFLLIAGADTSSTALTAIFFYLTAYPECYATLVSEILSTFSSPDEIESGPKIASCRYLRACIDEALRMSPPISGTLWREVCPGGLEVDGNFLPPGIDIGVNPYAVHHNEDLYPDSYTFKPERWIPSDQNPKEAVERARHAFSVYSFGTRACAGRNMAYMELSDAVAKTIWYTDFRRAEGPLGKVSAGVVGAKDGRQRVKEFQLMEHLTCSHDGPFLQFKGRKGRGQELFKI</sequence>
<dbReference type="EMBL" id="CAJPDR010000289">
    <property type="protein sequence ID" value="CAF9930614.1"/>
    <property type="molecule type" value="Genomic_DNA"/>
</dbReference>
<evidence type="ECO:0000256" key="12">
    <source>
        <dbReference type="PIRSR" id="PIRSR602403-1"/>
    </source>
</evidence>
<dbReference type="PANTHER" id="PTHR24305">
    <property type="entry name" value="CYTOCHROME P450"/>
    <property type="match status" value="1"/>
</dbReference>
<evidence type="ECO:0008006" key="16">
    <source>
        <dbReference type="Google" id="ProtNLM"/>
    </source>
</evidence>
<evidence type="ECO:0000256" key="9">
    <source>
        <dbReference type="ARBA" id="ARBA00023004"/>
    </source>
</evidence>
<evidence type="ECO:0000256" key="2">
    <source>
        <dbReference type="ARBA" id="ARBA00004370"/>
    </source>
</evidence>
<comment type="caution">
    <text evidence="14">The sequence shown here is derived from an EMBL/GenBank/DDBJ whole genome shotgun (WGS) entry which is preliminary data.</text>
</comment>
<keyword evidence="11 13" id="KW-0472">Membrane</keyword>
<dbReference type="GO" id="GO:1902181">
    <property type="term" value="P:verruculogen biosynthetic process"/>
    <property type="evidence" value="ECO:0007669"/>
    <property type="project" value="UniProtKB-ARBA"/>
</dbReference>
<evidence type="ECO:0000256" key="13">
    <source>
        <dbReference type="SAM" id="Phobius"/>
    </source>
</evidence>
<organism evidence="14 15">
    <name type="scientific">Alectoria fallacina</name>
    <dbReference type="NCBI Taxonomy" id="1903189"/>
    <lineage>
        <taxon>Eukaryota</taxon>
        <taxon>Fungi</taxon>
        <taxon>Dikarya</taxon>
        <taxon>Ascomycota</taxon>
        <taxon>Pezizomycotina</taxon>
        <taxon>Lecanoromycetes</taxon>
        <taxon>OSLEUM clade</taxon>
        <taxon>Lecanoromycetidae</taxon>
        <taxon>Lecanorales</taxon>
        <taxon>Lecanorineae</taxon>
        <taxon>Parmeliaceae</taxon>
        <taxon>Alectoria</taxon>
    </lineage>
</organism>
<evidence type="ECO:0000256" key="7">
    <source>
        <dbReference type="ARBA" id="ARBA00022989"/>
    </source>
</evidence>
<evidence type="ECO:0000256" key="8">
    <source>
        <dbReference type="ARBA" id="ARBA00023002"/>
    </source>
</evidence>
<keyword evidence="4 12" id="KW-0349">Heme</keyword>
<dbReference type="GO" id="GO:0004497">
    <property type="term" value="F:monooxygenase activity"/>
    <property type="evidence" value="ECO:0007669"/>
    <property type="project" value="UniProtKB-KW"/>
</dbReference>
<keyword evidence="10" id="KW-0503">Monooxygenase</keyword>
<dbReference type="InterPro" id="IPR036396">
    <property type="entry name" value="Cyt_P450_sf"/>
</dbReference>
<keyword evidence="6 12" id="KW-0479">Metal-binding</keyword>
<evidence type="ECO:0000313" key="15">
    <source>
        <dbReference type="Proteomes" id="UP000664203"/>
    </source>
</evidence>
<dbReference type="InterPro" id="IPR050121">
    <property type="entry name" value="Cytochrome_P450_monoxygenase"/>
</dbReference>
<evidence type="ECO:0000313" key="14">
    <source>
        <dbReference type="EMBL" id="CAF9930614.1"/>
    </source>
</evidence>
<dbReference type="PRINTS" id="PR00465">
    <property type="entry name" value="EP450IV"/>
</dbReference>
<dbReference type="CDD" id="cd11061">
    <property type="entry name" value="CYP67-like"/>
    <property type="match status" value="1"/>
</dbReference>
<feature type="binding site" description="axial binding residue" evidence="12">
    <location>
        <position position="465"/>
    </location>
    <ligand>
        <name>heme</name>
        <dbReference type="ChEBI" id="CHEBI:30413"/>
    </ligand>
    <ligandPart>
        <name>Fe</name>
        <dbReference type="ChEBI" id="CHEBI:18248"/>
    </ligandPart>
</feature>
<dbReference type="GO" id="GO:0005506">
    <property type="term" value="F:iron ion binding"/>
    <property type="evidence" value="ECO:0007669"/>
    <property type="project" value="InterPro"/>
</dbReference>
<dbReference type="GO" id="GO:0016705">
    <property type="term" value="F:oxidoreductase activity, acting on paired donors, with incorporation or reduction of molecular oxygen"/>
    <property type="evidence" value="ECO:0007669"/>
    <property type="project" value="InterPro"/>
</dbReference>
<comment type="subcellular location">
    <subcellularLocation>
        <location evidence="2">Membrane</location>
    </subcellularLocation>
</comment>